<organism evidence="2 3">
    <name type="scientific">Segetibacter aerophilus</name>
    <dbReference type="NCBI Taxonomy" id="670293"/>
    <lineage>
        <taxon>Bacteria</taxon>
        <taxon>Pseudomonadati</taxon>
        <taxon>Bacteroidota</taxon>
        <taxon>Chitinophagia</taxon>
        <taxon>Chitinophagales</taxon>
        <taxon>Chitinophagaceae</taxon>
        <taxon>Segetibacter</taxon>
    </lineage>
</organism>
<reference evidence="2 3" key="1">
    <citation type="submission" date="2019-07" db="EMBL/GenBank/DDBJ databases">
        <title>Whole genome shotgun sequence of Segetibacter aerophilus NBRC 106135.</title>
        <authorList>
            <person name="Hosoyama A."/>
            <person name="Uohara A."/>
            <person name="Ohji S."/>
            <person name="Ichikawa N."/>
        </authorList>
    </citation>
    <scope>NUCLEOTIDE SEQUENCE [LARGE SCALE GENOMIC DNA]</scope>
    <source>
        <strain evidence="2 3">NBRC 106135</strain>
    </source>
</reference>
<evidence type="ECO:0000256" key="1">
    <source>
        <dbReference type="SAM" id="Phobius"/>
    </source>
</evidence>
<comment type="caution">
    <text evidence="2">The sequence shown here is derived from an EMBL/GenBank/DDBJ whole genome shotgun (WGS) entry which is preliminary data.</text>
</comment>
<dbReference type="Pfam" id="PF13858">
    <property type="entry name" value="DUF4199"/>
    <property type="match status" value="1"/>
</dbReference>
<proteinExistence type="predicted"/>
<keyword evidence="1" id="KW-0472">Membrane</keyword>
<gene>
    <name evidence="2" type="ORF">SAE01_43450</name>
</gene>
<keyword evidence="1" id="KW-0812">Transmembrane</keyword>
<keyword evidence="1" id="KW-1133">Transmembrane helix</keyword>
<sequence length="181" mass="20408">MKKTVLTYGIISGLIVTAIMTTSMVYYRNNPGRVSNSSAMVIGYLSMLIAFALIYVGVKRYRDNENAGTISFGKAFRIGLLIALIASTMYVVAWALLYNLYMPDYMDRYAEQMIKHAEPGTTAVQLEETKAEMESYKQLYRSPLYFTLMTYAEILPVGMLVSIICAFILKRKKREAEVAVA</sequence>
<feature type="transmembrane region" description="Helical" evidence="1">
    <location>
        <begin position="5"/>
        <end position="27"/>
    </location>
</feature>
<evidence type="ECO:0000313" key="2">
    <source>
        <dbReference type="EMBL" id="GEO11849.1"/>
    </source>
</evidence>
<feature type="transmembrane region" description="Helical" evidence="1">
    <location>
        <begin position="39"/>
        <end position="58"/>
    </location>
</feature>
<feature type="transmembrane region" description="Helical" evidence="1">
    <location>
        <begin position="144"/>
        <end position="169"/>
    </location>
</feature>
<accession>A0A512BIP4</accession>
<evidence type="ECO:0008006" key="4">
    <source>
        <dbReference type="Google" id="ProtNLM"/>
    </source>
</evidence>
<dbReference type="OrthoDB" id="6384283at2"/>
<evidence type="ECO:0000313" key="3">
    <source>
        <dbReference type="Proteomes" id="UP000321513"/>
    </source>
</evidence>
<dbReference type="Proteomes" id="UP000321513">
    <property type="component" value="Unassembled WGS sequence"/>
</dbReference>
<feature type="transmembrane region" description="Helical" evidence="1">
    <location>
        <begin position="78"/>
        <end position="101"/>
    </location>
</feature>
<keyword evidence="3" id="KW-1185">Reference proteome</keyword>
<dbReference type="EMBL" id="BJYT01000030">
    <property type="protein sequence ID" value="GEO11849.1"/>
    <property type="molecule type" value="Genomic_DNA"/>
</dbReference>
<dbReference type="InterPro" id="IPR025250">
    <property type="entry name" value="DUF4199"/>
</dbReference>
<name>A0A512BIP4_9BACT</name>
<dbReference type="AlphaFoldDB" id="A0A512BIP4"/>
<dbReference type="RefSeq" id="WP_147205982.1">
    <property type="nucleotide sequence ID" value="NZ_BJYT01000030.1"/>
</dbReference>
<protein>
    <recommendedName>
        <fullName evidence="4">DUF4199 domain-containing protein</fullName>
    </recommendedName>
</protein>